<proteinExistence type="predicted"/>
<dbReference type="Proteomes" id="UP000664288">
    <property type="component" value="Unassembled WGS sequence"/>
</dbReference>
<name>A0ABS3J4S9_9HYPH</name>
<reference evidence="1 2" key="1">
    <citation type="submission" date="2021-03" db="EMBL/GenBank/DDBJ databases">
        <title>Whole genome sequence of Jiella sp. MQZ13P-4.</title>
        <authorList>
            <person name="Tuo L."/>
        </authorList>
    </citation>
    <scope>NUCLEOTIDE SEQUENCE [LARGE SCALE GENOMIC DNA]</scope>
    <source>
        <strain evidence="1 2">MQZ13P-4</strain>
    </source>
</reference>
<comment type="caution">
    <text evidence="1">The sequence shown here is derived from an EMBL/GenBank/DDBJ whole genome shotgun (WGS) entry which is preliminary data.</text>
</comment>
<dbReference type="RefSeq" id="WP_207351299.1">
    <property type="nucleotide sequence ID" value="NZ_JAFMPY010000013.1"/>
</dbReference>
<dbReference type="EMBL" id="JAFMPY010000013">
    <property type="protein sequence ID" value="MBO0904662.1"/>
    <property type="molecule type" value="Genomic_DNA"/>
</dbReference>
<evidence type="ECO:0000313" key="1">
    <source>
        <dbReference type="EMBL" id="MBO0904662.1"/>
    </source>
</evidence>
<accession>A0ABS3J4S9</accession>
<protein>
    <submittedName>
        <fullName evidence="1">Uncharacterized protein</fullName>
    </submittedName>
</protein>
<evidence type="ECO:0000313" key="2">
    <source>
        <dbReference type="Proteomes" id="UP000664288"/>
    </source>
</evidence>
<gene>
    <name evidence="1" type="ORF">J1C47_13515</name>
</gene>
<keyword evidence="2" id="KW-1185">Reference proteome</keyword>
<organism evidence="1 2">
    <name type="scientific">Jiella sonneratiae</name>
    <dbReference type="NCBI Taxonomy" id="2816856"/>
    <lineage>
        <taxon>Bacteria</taxon>
        <taxon>Pseudomonadati</taxon>
        <taxon>Pseudomonadota</taxon>
        <taxon>Alphaproteobacteria</taxon>
        <taxon>Hyphomicrobiales</taxon>
        <taxon>Aurantimonadaceae</taxon>
        <taxon>Jiella</taxon>
    </lineage>
</organism>
<sequence>MSQLPTTNAKRIEALRKLLVAGIPCESSQEREARAELESLPFPTLLCVYMNWADRYIAPRPRRVLFWRGFWRRPATSEQLAKISPLVDAFERGDDLETYLSTRIKLGFVVRPDGKRGIAWADGKHGDKDMALNAYDLHHLHLEQADAKGRRRGGSREWLAVHVRRHEVTFVALLDHNSPNDGMLHEVATEFRYDQGLVINGVEPPREPQGSRKQVQWLRHGLTANGVHQGRVVSTSLISLAGTSVWHTRHADRASILMEQIGEQLDSPKGISELSQRMGVRLGQGPFSWFVNHCDFGFTDHAEQRSYLIAPWWK</sequence>